<dbReference type="InterPro" id="IPR041679">
    <property type="entry name" value="DNA2/NAM7-like_C"/>
</dbReference>
<keyword evidence="3 8" id="KW-0347">Helicase</keyword>
<keyword evidence="9" id="KW-1185">Reference proteome</keyword>
<dbReference type="InterPro" id="IPR050534">
    <property type="entry name" value="Coronavir_polyprotein_1ab"/>
</dbReference>
<dbReference type="NCBIfam" id="NF047352">
    <property type="entry name" value="P_loop_sacsin"/>
    <property type="match status" value="1"/>
</dbReference>
<name>A0AA41Y8U4_9BACT</name>
<dbReference type="GO" id="GO:0043139">
    <property type="term" value="F:5'-3' DNA helicase activity"/>
    <property type="evidence" value="ECO:0007669"/>
    <property type="project" value="TreeGrafter"/>
</dbReference>
<dbReference type="PANTHER" id="PTHR43788">
    <property type="entry name" value="DNA2/NAM7 HELICASE FAMILY MEMBER"/>
    <property type="match status" value="1"/>
</dbReference>
<evidence type="ECO:0000259" key="7">
    <source>
        <dbReference type="Pfam" id="PF25794"/>
    </source>
</evidence>
<dbReference type="Pfam" id="PF13087">
    <property type="entry name" value="AAA_12"/>
    <property type="match status" value="1"/>
</dbReference>
<sequence>MTEEQKKWFDKLYQKRQNTATTLMDDFAISNMWNSVIEKYSDQAHFIYELLQNANDAKATKSSFQLTKNGLYFKHNGTKNFWVSNPDNEKLDQQNNKLGDINAITAVARSNKKDHSTIGKFGVGFKAVFQYTETPHIYDPNFQFKISKFIVPIKLDNDLTDRQNNETVFYFPFDKQETDENGNLKMPKEKAYSDIIDKLKKLVFPTLFLSDLQEVKWQAENNEVGEYTKKGTKQKQAEDIIYERVELNQQVGLKQIKENLFLFTRLTEEHNLNYSIGYFLDENGKLIPKQYSAFCFFPTKEITNLNFILHAPFLLTDSREGIHRSKEHNTKMVELLAQLSADSLLILKDLKAISDDIIEIIPYKNIEYGNDGFFDDFYFKIKENLQTEEILPAKNETFANKRNAYWADSPDLANLFSNEQLAELVKNQNAKWVFVTIGRTKDKEITDYIDGGSERSWDRKEPQLIKSNMDFENKIADLITSNFIKTQSNDWLHKFYEYLSERKSYQDKFKTKPIFKDSQGNAVAAFDKIGGELHGILFLPLDEANSTYKTIDLELLKNKKTKEFIENFGIKKPSLKDEIYNNILPLYEKDGEIDTETHFKKFFTYWKNAGRPEEFISLIEDKEFVSYKTNEDETTYRGIANEIYYPTTDLVKYFESKPDTKFVDLDDYYSFITEEKEQQILKEFLLKLGVSLLPRIFEKEITDASIKAKLNLRESTYGYNDRNTTTDRIIDGCNEITKNIDNEKSLILWRYLKKLSSYEYSQGSHKYFYYSQQYQSFESNALTLLKKRKWLLADSGEFVAPSEICINELSNGYDSNSELERLLGFKPSVVLTETERIASKFESEEEAEEARKALEEKREKEKRKAERKTSGTNTSVDSEDLEGAIESLENLSESVSKPKSEKEKTNTLPDFDEDEELAKGIEDFKKQLEIKKSRVDLAENINNSVKYSYDWFKAYLQLLTTYGEKQDTQKQKSISFQEIKPYKADNKYFLLCGASSYISPEIENADDFKVSLVFGNGNRENITVEGVSKKGQDLLIYCREPLSGNTLSRFSNIFKVEINFTPVIDLLDRLYKAFTNDNYIDEWETIQEAIPSLNFIYGPPGTGKTTTLCNNINDILAENPNTKFLVLTPTNKAADVVCKKLQDINPNIYAVRLSRPTDPQLEESGIYVDTLDNKSLHNINVVTSTIHRFPYFEINGEKDGEIFEYKLFKHRNFDYVIFDEASMTGLHYITFAIMALFKTNPNTNFIVAGDPKQIPPVIEIDEKELENFDFQDENIYKMMNLESFNPEEQIIREIDTIQNLDKQYRSIPQIGQLFSELSYSSLLKHDRETNRKESKQLPEKFKKLISSNVTFVDIPLNQDNSIFKVNKLFYSSYHTYCAILVSEIIRYFDEINENEQWTIGLIAPYKAQAILLNKLITSYGISENVKVFSDTVHGFQGDECDIVFFVCNPNNYFYSGHEKALLSKEYIYNVAISRAKDYLIVLHPYTAISNPFINKIGHSYKNNFGNTKILNTNDIEQILFNDRNYIETNSYISGHDNVNVFGLSEMKYFIKANDTAIDIQLRDLKEHKTNDLTVERNNINQNGGLKIVGKIDLSKFEKHKK</sequence>
<dbReference type="PANTHER" id="PTHR43788:SF8">
    <property type="entry name" value="DNA-BINDING PROTEIN SMUBP-2"/>
    <property type="match status" value="1"/>
</dbReference>
<organism evidence="8 9">
    <name type="scientific">Gaoshiqia sediminis</name>
    <dbReference type="NCBI Taxonomy" id="2986998"/>
    <lineage>
        <taxon>Bacteria</taxon>
        <taxon>Pseudomonadati</taxon>
        <taxon>Bacteroidota</taxon>
        <taxon>Bacteroidia</taxon>
        <taxon>Marinilabiliales</taxon>
        <taxon>Prolixibacteraceae</taxon>
        <taxon>Gaoshiqia</taxon>
    </lineage>
</organism>
<dbReference type="Proteomes" id="UP001163821">
    <property type="component" value="Unassembled WGS sequence"/>
</dbReference>
<dbReference type="CDD" id="cd18808">
    <property type="entry name" value="SF1_C_Upf1"/>
    <property type="match status" value="1"/>
</dbReference>
<dbReference type="RefSeq" id="WP_282592309.1">
    <property type="nucleotide sequence ID" value="NZ_JAPAAF010000020.1"/>
</dbReference>
<evidence type="ECO:0000259" key="6">
    <source>
        <dbReference type="Pfam" id="PF13087"/>
    </source>
</evidence>
<evidence type="ECO:0000256" key="5">
    <source>
        <dbReference type="SAM" id="MobiDB-lite"/>
    </source>
</evidence>
<dbReference type="Pfam" id="PF13245">
    <property type="entry name" value="AAA_19"/>
    <property type="match status" value="1"/>
</dbReference>
<feature type="domain" description="DNA2/NAM7 helicase-like C-terminal" evidence="6">
    <location>
        <begin position="1295"/>
        <end position="1482"/>
    </location>
</feature>
<dbReference type="GO" id="GO:0005524">
    <property type="term" value="F:ATP binding"/>
    <property type="evidence" value="ECO:0007669"/>
    <property type="project" value="UniProtKB-KW"/>
</dbReference>
<dbReference type="InterPro" id="IPR058210">
    <property type="entry name" value="SACS/Nov_dom"/>
</dbReference>
<keyword evidence="1" id="KW-0547">Nucleotide-binding</keyword>
<evidence type="ECO:0000256" key="4">
    <source>
        <dbReference type="ARBA" id="ARBA00022840"/>
    </source>
</evidence>
<dbReference type="Gene3D" id="3.40.50.300">
    <property type="entry name" value="P-loop containing nucleotide triphosphate hydrolases"/>
    <property type="match status" value="2"/>
</dbReference>
<keyword evidence="2" id="KW-0378">Hydrolase</keyword>
<feature type="compositionally biased region" description="Basic and acidic residues" evidence="5">
    <location>
        <begin position="896"/>
        <end position="905"/>
    </location>
</feature>
<dbReference type="InterPro" id="IPR047187">
    <property type="entry name" value="SF1_C_Upf1"/>
</dbReference>
<dbReference type="SUPFAM" id="SSF52540">
    <property type="entry name" value="P-loop containing nucleoside triphosphate hydrolases"/>
    <property type="match status" value="1"/>
</dbReference>
<keyword evidence="4" id="KW-0067">ATP-binding</keyword>
<feature type="region of interest" description="Disordered" evidence="5">
    <location>
        <begin position="852"/>
        <end position="913"/>
    </location>
</feature>
<evidence type="ECO:0000313" key="8">
    <source>
        <dbReference type="EMBL" id="MCW0483716.1"/>
    </source>
</evidence>
<accession>A0AA41Y8U4</accession>
<proteinExistence type="predicted"/>
<dbReference type="InterPro" id="IPR036890">
    <property type="entry name" value="HATPase_C_sf"/>
</dbReference>
<evidence type="ECO:0000313" key="9">
    <source>
        <dbReference type="Proteomes" id="UP001163821"/>
    </source>
</evidence>
<dbReference type="InterPro" id="IPR027417">
    <property type="entry name" value="P-loop_NTPase"/>
</dbReference>
<evidence type="ECO:0000256" key="2">
    <source>
        <dbReference type="ARBA" id="ARBA00022801"/>
    </source>
</evidence>
<dbReference type="GO" id="GO:0016787">
    <property type="term" value="F:hydrolase activity"/>
    <property type="evidence" value="ECO:0007669"/>
    <property type="project" value="UniProtKB-KW"/>
</dbReference>
<reference evidence="8" key="1">
    <citation type="submission" date="2022-10" db="EMBL/GenBank/DDBJ databases">
        <title>Gaoshiqiia sediminis gen. nov., sp. nov., isolated from coastal sediment.</title>
        <authorList>
            <person name="Yu W.X."/>
            <person name="Mu D.S."/>
            <person name="Du J.Z."/>
            <person name="Liang Y.Q."/>
        </authorList>
    </citation>
    <scope>NUCLEOTIDE SEQUENCE</scope>
    <source>
        <strain evidence="8">A06</strain>
    </source>
</reference>
<dbReference type="Pfam" id="PF25794">
    <property type="entry name" value="SACS"/>
    <property type="match status" value="1"/>
</dbReference>
<gene>
    <name evidence="8" type="ORF">N2K84_13310</name>
</gene>
<dbReference type="EMBL" id="JAPAAF010000020">
    <property type="protein sequence ID" value="MCW0483716.1"/>
    <property type="molecule type" value="Genomic_DNA"/>
</dbReference>
<protein>
    <submittedName>
        <fullName evidence="8">DEAD/DEAH box helicase</fullName>
    </submittedName>
</protein>
<dbReference type="Gene3D" id="3.30.565.10">
    <property type="entry name" value="Histidine kinase-like ATPase, C-terminal domain"/>
    <property type="match status" value="1"/>
</dbReference>
<dbReference type="SUPFAM" id="SSF55874">
    <property type="entry name" value="ATPase domain of HSP90 chaperone/DNA topoisomerase II/histidine kinase"/>
    <property type="match status" value="1"/>
</dbReference>
<feature type="domain" description="Sacsin/Nov" evidence="7">
    <location>
        <begin position="34"/>
        <end position="137"/>
    </location>
</feature>
<evidence type="ECO:0000256" key="3">
    <source>
        <dbReference type="ARBA" id="ARBA00022806"/>
    </source>
</evidence>
<feature type="compositionally biased region" description="Basic and acidic residues" evidence="5">
    <location>
        <begin position="852"/>
        <end position="869"/>
    </location>
</feature>
<comment type="caution">
    <text evidence="8">The sequence shown here is derived from an EMBL/GenBank/DDBJ whole genome shotgun (WGS) entry which is preliminary data.</text>
</comment>
<evidence type="ECO:0000256" key="1">
    <source>
        <dbReference type="ARBA" id="ARBA00022741"/>
    </source>
</evidence>